<dbReference type="EMBL" id="JADMNK010000014">
    <property type="protein sequence ID" value="MBZ0060142.1"/>
    <property type="molecule type" value="Genomic_DNA"/>
</dbReference>
<dbReference type="Proteomes" id="UP000706580">
    <property type="component" value="Unassembled WGS sequence"/>
</dbReference>
<proteinExistence type="predicted"/>
<organism evidence="1 2">
    <name type="scientific">Leclercia barmai</name>
    <dbReference type="NCBI Taxonomy" id="2785629"/>
    <lineage>
        <taxon>Bacteria</taxon>
        <taxon>Pseudomonadati</taxon>
        <taxon>Pseudomonadota</taxon>
        <taxon>Gammaproteobacteria</taxon>
        <taxon>Enterobacterales</taxon>
        <taxon>Enterobacteriaceae</taxon>
        <taxon>Leclercia</taxon>
    </lineage>
</organism>
<comment type="caution">
    <text evidence="1">The sequence shown here is derived from an EMBL/GenBank/DDBJ whole genome shotgun (WGS) entry which is preliminary data.</text>
</comment>
<evidence type="ECO:0000313" key="1">
    <source>
        <dbReference type="EMBL" id="MBZ0060142.1"/>
    </source>
</evidence>
<protein>
    <submittedName>
        <fullName evidence="1">Uncharacterized protein</fullName>
    </submittedName>
</protein>
<accession>A0ABS7S1I3</accession>
<sequence>MMKANITDEELLQEVQKLASELSLAKRQHILELMLRYKALYSIVQSVIPNYPNGVLDAITHNAINPERTH</sequence>
<evidence type="ECO:0000313" key="2">
    <source>
        <dbReference type="Proteomes" id="UP000706580"/>
    </source>
</evidence>
<keyword evidence="2" id="KW-1185">Reference proteome</keyword>
<gene>
    <name evidence="1" type="ORF">ITX56_20560</name>
</gene>
<reference evidence="1 2" key="1">
    <citation type="submission" date="2020-11" db="EMBL/GenBank/DDBJ databases">
        <title>Draft Genome of Enterobacter sp. strain EMC7.</title>
        <authorList>
            <person name="Barman P."/>
            <person name="Sinha S."/>
            <person name="Sen S."/>
            <person name="Chakraborty R."/>
        </authorList>
    </citation>
    <scope>NUCLEOTIDE SEQUENCE [LARGE SCALE GENOMIC DNA]</scope>
    <source>
        <strain evidence="1 2">EMC7</strain>
    </source>
</reference>
<name>A0ABS7S1I3_9ENTR</name>